<accession>A0AAD8EAE7</accession>
<reference evidence="1" key="1">
    <citation type="journal article" date="2023" name="IScience">
        <title>Live-bearing cockroach genome reveals convergent evolutionary mechanisms linked to viviparity in insects and beyond.</title>
        <authorList>
            <person name="Fouks B."/>
            <person name="Harrison M.C."/>
            <person name="Mikhailova A.A."/>
            <person name="Marchal E."/>
            <person name="English S."/>
            <person name="Carruthers M."/>
            <person name="Jennings E.C."/>
            <person name="Chiamaka E.L."/>
            <person name="Frigard R.A."/>
            <person name="Pippel M."/>
            <person name="Attardo G.M."/>
            <person name="Benoit J.B."/>
            <person name="Bornberg-Bauer E."/>
            <person name="Tobe S.S."/>
        </authorList>
    </citation>
    <scope>NUCLEOTIDE SEQUENCE</scope>
    <source>
        <strain evidence="1">Stay&amp;Tobe</strain>
    </source>
</reference>
<dbReference type="AlphaFoldDB" id="A0AAD8EAE7"/>
<keyword evidence="2" id="KW-1185">Reference proteome</keyword>
<evidence type="ECO:0000313" key="2">
    <source>
        <dbReference type="Proteomes" id="UP001233999"/>
    </source>
</evidence>
<comment type="caution">
    <text evidence="1">The sequence shown here is derived from an EMBL/GenBank/DDBJ whole genome shotgun (WGS) entry which is preliminary data.</text>
</comment>
<feature type="non-terminal residue" evidence="1">
    <location>
        <position position="1"/>
    </location>
</feature>
<protein>
    <submittedName>
        <fullName evidence="1">Uncharacterized protein</fullName>
    </submittedName>
</protein>
<feature type="non-terminal residue" evidence="1">
    <location>
        <position position="96"/>
    </location>
</feature>
<sequence length="96" mass="10620">IIMDFSLTAKVLHSRLELAVSSGLGPEEAEKLPLASWISEDGVSVSFMGLGREYTHFSVFLCRIQIMGRSNMMGSGYDRVVDPRDKLSSIQSRDVP</sequence>
<gene>
    <name evidence="1" type="ORF">L9F63_022840</name>
</gene>
<dbReference type="EMBL" id="JASPKZ010007733">
    <property type="protein sequence ID" value="KAJ9582821.1"/>
    <property type="molecule type" value="Genomic_DNA"/>
</dbReference>
<name>A0AAD8EAE7_DIPPU</name>
<evidence type="ECO:0000313" key="1">
    <source>
        <dbReference type="EMBL" id="KAJ9582821.1"/>
    </source>
</evidence>
<dbReference type="Proteomes" id="UP001233999">
    <property type="component" value="Unassembled WGS sequence"/>
</dbReference>
<reference evidence="1" key="2">
    <citation type="submission" date="2023-05" db="EMBL/GenBank/DDBJ databases">
        <authorList>
            <person name="Fouks B."/>
        </authorList>
    </citation>
    <scope>NUCLEOTIDE SEQUENCE</scope>
    <source>
        <strain evidence="1">Stay&amp;Tobe</strain>
        <tissue evidence="1">Testes</tissue>
    </source>
</reference>
<organism evidence="1 2">
    <name type="scientific">Diploptera punctata</name>
    <name type="common">Pacific beetle cockroach</name>
    <dbReference type="NCBI Taxonomy" id="6984"/>
    <lineage>
        <taxon>Eukaryota</taxon>
        <taxon>Metazoa</taxon>
        <taxon>Ecdysozoa</taxon>
        <taxon>Arthropoda</taxon>
        <taxon>Hexapoda</taxon>
        <taxon>Insecta</taxon>
        <taxon>Pterygota</taxon>
        <taxon>Neoptera</taxon>
        <taxon>Polyneoptera</taxon>
        <taxon>Dictyoptera</taxon>
        <taxon>Blattodea</taxon>
        <taxon>Blaberoidea</taxon>
        <taxon>Blaberidae</taxon>
        <taxon>Diplopterinae</taxon>
        <taxon>Diploptera</taxon>
    </lineage>
</organism>
<proteinExistence type="predicted"/>